<proteinExistence type="predicted"/>
<dbReference type="CDD" id="cd00082">
    <property type="entry name" value="HisKA"/>
    <property type="match status" value="1"/>
</dbReference>
<sequence>MTADRVPVRHSLITRLLITSMVIAVAAIASTAWLAATTTTRAISHEQGGAAADQRAVYQALLGYAATHHDWSGAATMVHSRAEEIGRRITLTTDDRRVILDSHTGPVPENSLPAAAVDPLDVDLGLTGGVERIDERAVGPYVVPGEDRYVMNEEAESALSCFRKLGYRGVVDVAPTGRPSILLTSAGSRFGTPVPDHSLESCSTGLDSLVSAGEKKALQELEQMTARCLGLGDRADRLRITPTFQAYLGTKPVVRTRNDDIRWAMPSQLRPAGPADVVEPCVASARRMQLRPYVAPRVLLFVTTPGDDRTTLSLSGAGIRRIAAVAAVVLLGTVVVTVLAGWRLVRPLRTLTDAAAAHVPATVSSRDEIGRLARALNDATRRREQADEQRRTMVNDVAHELRTPLGNIRTWLEAAQDDLAPTDAQLLALLHEEALQLQHIIDDLGDLAAADAGTLRVEMEPIPLRDVIVQVVDSQQGSAYAAGVRLEADVTGDPVVTADQARLRQVVGNLVSNAIRYTAPGGSVTVGAADTTISVRDTGAGIAPDDLPKIFDRFWRADGSRSRATGGSGLGLAIARQLTEAHGGTIEVESEPGRGTVFTVHLPDPAGA</sequence>
<keyword evidence="8 11" id="KW-1133">Transmembrane helix</keyword>
<evidence type="ECO:0000256" key="2">
    <source>
        <dbReference type="ARBA" id="ARBA00004236"/>
    </source>
</evidence>
<dbReference type="RefSeq" id="WP_239143169.1">
    <property type="nucleotide sequence ID" value="NZ_BOMT01000001.1"/>
</dbReference>
<dbReference type="SMART" id="SM00388">
    <property type="entry name" value="HisKA"/>
    <property type="match status" value="1"/>
</dbReference>
<dbReference type="PANTHER" id="PTHR43711">
    <property type="entry name" value="TWO-COMPONENT HISTIDINE KINASE"/>
    <property type="match status" value="1"/>
</dbReference>
<evidence type="ECO:0000256" key="5">
    <source>
        <dbReference type="ARBA" id="ARBA00022679"/>
    </source>
</evidence>
<evidence type="ECO:0000256" key="9">
    <source>
        <dbReference type="ARBA" id="ARBA00023012"/>
    </source>
</evidence>
<dbReference type="SUPFAM" id="SSF47384">
    <property type="entry name" value="Homodimeric domain of signal transducing histidine kinase"/>
    <property type="match status" value="1"/>
</dbReference>
<dbReference type="Pfam" id="PF02518">
    <property type="entry name" value="HATPase_c"/>
    <property type="match status" value="1"/>
</dbReference>
<dbReference type="PROSITE" id="PS50109">
    <property type="entry name" value="HIS_KIN"/>
    <property type="match status" value="1"/>
</dbReference>
<dbReference type="InterPro" id="IPR005467">
    <property type="entry name" value="His_kinase_dom"/>
</dbReference>
<dbReference type="SUPFAM" id="SSF55874">
    <property type="entry name" value="ATPase domain of HSP90 chaperone/DNA topoisomerase II/histidine kinase"/>
    <property type="match status" value="1"/>
</dbReference>
<dbReference type="InterPro" id="IPR003594">
    <property type="entry name" value="HATPase_dom"/>
</dbReference>
<dbReference type="GO" id="GO:0005886">
    <property type="term" value="C:plasma membrane"/>
    <property type="evidence" value="ECO:0007669"/>
    <property type="project" value="UniProtKB-SubCell"/>
</dbReference>
<keyword evidence="6 11" id="KW-0812">Transmembrane</keyword>
<keyword evidence="4" id="KW-0597">Phosphoprotein</keyword>
<dbReference type="GO" id="GO:0000155">
    <property type="term" value="F:phosphorelay sensor kinase activity"/>
    <property type="evidence" value="ECO:0007669"/>
    <property type="project" value="InterPro"/>
</dbReference>
<protein>
    <recommendedName>
        <fullName evidence="3">histidine kinase</fullName>
        <ecNumber evidence="3">2.7.13.3</ecNumber>
    </recommendedName>
</protein>
<evidence type="ECO:0000259" key="13">
    <source>
        <dbReference type="PROSITE" id="PS50885"/>
    </source>
</evidence>
<evidence type="ECO:0000256" key="1">
    <source>
        <dbReference type="ARBA" id="ARBA00000085"/>
    </source>
</evidence>
<keyword evidence="7 14" id="KW-0418">Kinase</keyword>
<dbReference type="InterPro" id="IPR003661">
    <property type="entry name" value="HisK_dim/P_dom"/>
</dbReference>
<dbReference type="SMART" id="SM00387">
    <property type="entry name" value="HATPase_c"/>
    <property type="match status" value="1"/>
</dbReference>
<evidence type="ECO:0000313" key="14">
    <source>
        <dbReference type="EMBL" id="SFF30200.1"/>
    </source>
</evidence>
<evidence type="ECO:0000256" key="10">
    <source>
        <dbReference type="SAM" id="Coils"/>
    </source>
</evidence>
<keyword evidence="5" id="KW-0808">Transferase</keyword>
<evidence type="ECO:0000256" key="7">
    <source>
        <dbReference type="ARBA" id="ARBA00022777"/>
    </source>
</evidence>
<dbReference type="PROSITE" id="PS50885">
    <property type="entry name" value="HAMP"/>
    <property type="match status" value="1"/>
</dbReference>
<feature type="coiled-coil region" evidence="10">
    <location>
        <begin position="369"/>
        <end position="396"/>
    </location>
</feature>
<evidence type="ECO:0000256" key="8">
    <source>
        <dbReference type="ARBA" id="ARBA00022989"/>
    </source>
</evidence>
<evidence type="ECO:0000313" key="15">
    <source>
        <dbReference type="Proteomes" id="UP000199645"/>
    </source>
</evidence>
<reference evidence="14 15" key="1">
    <citation type="submission" date="2016-10" db="EMBL/GenBank/DDBJ databases">
        <authorList>
            <person name="de Groot N.N."/>
        </authorList>
    </citation>
    <scope>NUCLEOTIDE SEQUENCE [LARGE SCALE GENOMIC DNA]</scope>
    <source>
        <strain evidence="14 15">DSM 43019</strain>
    </source>
</reference>
<dbReference type="EMBL" id="FONV01000008">
    <property type="protein sequence ID" value="SFF30200.1"/>
    <property type="molecule type" value="Genomic_DNA"/>
</dbReference>
<dbReference type="STRING" id="35752.SAMN05421541_108282"/>
<evidence type="ECO:0000256" key="6">
    <source>
        <dbReference type="ARBA" id="ARBA00022692"/>
    </source>
</evidence>
<dbReference type="Gene3D" id="1.10.287.130">
    <property type="match status" value="1"/>
</dbReference>
<dbReference type="PANTHER" id="PTHR43711:SF1">
    <property type="entry name" value="HISTIDINE KINASE 1"/>
    <property type="match status" value="1"/>
</dbReference>
<evidence type="ECO:0000256" key="3">
    <source>
        <dbReference type="ARBA" id="ARBA00012438"/>
    </source>
</evidence>
<feature type="domain" description="Histidine kinase" evidence="12">
    <location>
        <begin position="396"/>
        <end position="606"/>
    </location>
</feature>
<dbReference type="Pfam" id="PF00512">
    <property type="entry name" value="HisKA"/>
    <property type="match status" value="1"/>
</dbReference>
<comment type="subcellular location">
    <subcellularLocation>
        <location evidence="2">Cell membrane</location>
    </subcellularLocation>
</comment>
<keyword evidence="10" id="KW-0175">Coiled coil</keyword>
<dbReference type="InterPro" id="IPR036097">
    <property type="entry name" value="HisK_dim/P_sf"/>
</dbReference>
<organism evidence="14 15">
    <name type="scientific">Actinoplanes philippinensis</name>
    <dbReference type="NCBI Taxonomy" id="35752"/>
    <lineage>
        <taxon>Bacteria</taxon>
        <taxon>Bacillati</taxon>
        <taxon>Actinomycetota</taxon>
        <taxon>Actinomycetes</taxon>
        <taxon>Micromonosporales</taxon>
        <taxon>Micromonosporaceae</taxon>
        <taxon>Actinoplanes</taxon>
    </lineage>
</organism>
<keyword evidence="11" id="KW-0472">Membrane</keyword>
<dbReference type="Gene3D" id="3.30.565.10">
    <property type="entry name" value="Histidine kinase-like ATPase, C-terminal domain"/>
    <property type="match status" value="1"/>
</dbReference>
<dbReference type="CDD" id="cd06225">
    <property type="entry name" value="HAMP"/>
    <property type="match status" value="1"/>
</dbReference>
<dbReference type="CDD" id="cd16922">
    <property type="entry name" value="HATPase_EvgS-ArcB-TorS-like"/>
    <property type="match status" value="1"/>
</dbReference>
<dbReference type="EC" id="2.7.13.3" evidence="3"/>
<dbReference type="InterPro" id="IPR036890">
    <property type="entry name" value="HATPase_C_sf"/>
</dbReference>
<dbReference type="PRINTS" id="PR00344">
    <property type="entry name" value="BCTRLSENSOR"/>
</dbReference>
<dbReference type="AlphaFoldDB" id="A0A1I2HLQ9"/>
<evidence type="ECO:0000256" key="4">
    <source>
        <dbReference type="ARBA" id="ARBA00022553"/>
    </source>
</evidence>
<dbReference type="InterPro" id="IPR004358">
    <property type="entry name" value="Sig_transdc_His_kin-like_C"/>
</dbReference>
<feature type="domain" description="HAMP" evidence="13">
    <location>
        <begin position="342"/>
        <end position="388"/>
    </location>
</feature>
<name>A0A1I2HLQ9_9ACTN</name>
<dbReference type="FunFam" id="3.30.565.10:FF:000006">
    <property type="entry name" value="Sensor histidine kinase WalK"/>
    <property type="match status" value="1"/>
</dbReference>
<gene>
    <name evidence="14" type="ORF">SAMN05421541_108282</name>
</gene>
<accession>A0A1I2HLQ9</accession>
<dbReference type="Proteomes" id="UP000199645">
    <property type="component" value="Unassembled WGS sequence"/>
</dbReference>
<evidence type="ECO:0000256" key="11">
    <source>
        <dbReference type="SAM" id="Phobius"/>
    </source>
</evidence>
<evidence type="ECO:0000259" key="12">
    <source>
        <dbReference type="PROSITE" id="PS50109"/>
    </source>
</evidence>
<dbReference type="InterPro" id="IPR003660">
    <property type="entry name" value="HAMP_dom"/>
</dbReference>
<dbReference type="Pfam" id="PF00672">
    <property type="entry name" value="HAMP"/>
    <property type="match status" value="1"/>
</dbReference>
<feature type="transmembrane region" description="Helical" evidence="11">
    <location>
        <begin position="322"/>
        <end position="342"/>
    </location>
</feature>
<feature type="transmembrane region" description="Helical" evidence="11">
    <location>
        <begin position="12"/>
        <end position="36"/>
    </location>
</feature>
<keyword evidence="15" id="KW-1185">Reference proteome</keyword>
<dbReference type="InterPro" id="IPR050736">
    <property type="entry name" value="Sensor_HK_Regulatory"/>
</dbReference>
<dbReference type="SMART" id="SM00304">
    <property type="entry name" value="HAMP"/>
    <property type="match status" value="1"/>
</dbReference>
<keyword evidence="9" id="KW-0902">Two-component regulatory system</keyword>
<comment type="catalytic activity">
    <reaction evidence="1">
        <text>ATP + protein L-histidine = ADP + protein N-phospho-L-histidine.</text>
        <dbReference type="EC" id="2.7.13.3"/>
    </reaction>
</comment>